<keyword evidence="3" id="KW-1185">Reference proteome</keyword>
<name>A0A072PTP8_9EURO</name>
<reference evidence="2 3" key="1">
    <citation type="submission" date="2013-03" db="EMBL/GenBank/DDBJ databases">
        <title>The Genome Sequence of Exophiala aquamarina CBS 119918.</title>
        <authorList>
            <consortium name="The Broad Institute Genomics Platform"/>
            <person name="Cuomo C."/>
            <person name="de Hoog S."/>
            <person name="Gorbushina A."/>
            <person name="Walker B."/>
            <person name="Young S.K."/>
            <person name="Zeng Q."/>
            <person name="Gargeya S."/>
            <person name="Fitzgerald M."/>
            <person name="Haas B."/>
            <person name="Abouelleil A."/>
            <person name="Allen A.W."/>
            <person name="Alvarado L."/>
            <person name="Arachchi H.M."/>
            <person name="Berlin A.M."/>
            <person name="Chapman S.B."/>
            <person name="Gainer-Dewar J."/>
            <person name="Goldberg J."/>
            <person name="Griggs A."/>
            <person name="Gujja S."/>
            <person name="Hansen M."/>
            <person name="Howarth C."/>
            <person name="Imamovic A."/>
            <person name="Ireland A."/>
            <person name="Larimer J."/>
            <person name="McCowan C."/>
            <person name="Murphy C."/>
            <person name="Pearson M."/>
            <person name="Poon T.W."/>
            <person name="Priest M."/>
            <person name="Roberts A."/>
            <person name="Saif S."/>
            <person name="Shea T."/>
            <person name="Sisk P."/>
            <person name="Sykes S."/>
            <person name="Wortman J."/>
            <person name="Nusbaum C."/>
            <person name="Birren B."/>
        </authorList>
    </citation>
    <scope>NUCLEOTIDE SEQUENCE [LARGE SCALE GENOMIC DNA]</scope>
    <source>
        <strain evidence="2 3">CBS 119918</strain>
    </source>
</reference>
<dbReference type="VEuPathDB" id="FungiDB:A1O9_03733"/>
<comment type="caution">
    <text evidence="2">The sequence shown here is derived from an EMBL/GenBank/DDBJ whole genome shotgun (WGS) entry which is preliminary data.</text>
</comment>
<proteinExistence type="predicted"/>
<dbReference type="RefSeq" id="XP_013261480.1">
    <property type="nucleotide sequence ID" value="XM_013406026.1"/>
</dbReference>
<evidence type="ECO:0000313" key="3">
    <source>
        <dbReference type="Proteomes" id="UP000027920"/>
    </source>
</evidence>
<evidence type="ECO:0000313" key="2">
    <source>
        <dbReference type="EMBL" id="KEF58890.1"/>
    </source>
</evidence>
<evidence type="ECO:0000259" key="1">
    <source>
        <dbReference type="Pfam" id="PF04909"/>
    </source>
</evidence>
<dbReference type="InterPro" id="IPR006680">
    <property type="entry name" value="Amidohydro-rel"/>
</dbReference>
<dbReference type="GeneID" id="25278667"/>
<dbReference type="PANTHER" id="PTHR35563">
    <property type="entry name" value="BARREL METAL-DEPENDENT HYDROLASE, PUTATIVE (AFU_ORTHOLOGUE AFUA_1G16240)-RELATED"/>
    <property type="match status" value="1"/>
</dbReference>
<dbReference type="EMBL" id="AMGV01000003">
    <property type="protein sequence ID" value="KEF58890.1"/>
    <property type="molecule type" value="Genomic_DNA"/>
</dbReference>
<dbReference type="Pfam" id="PF04909">
    <property type="entry name" value="Amidohydro_2"/>
    <property type="match status" value="1"/>
</dbReference>
<accession>A0A072PTP8</accession>
<organism evidence="2 3">
    <name type="scientific">Exophiala aquamarina CBS 119918</name>
    <dbReference type="NCBI Taxonomy" id="1182545"/>
    <lineage>
        <taxon>Eukaryota</taxon>
        <taxon>Fungi</taxon>
        <taxon>Dikarya</taxon>
        <taxon>Ascomycota</taxon>
        <taxon>Pezizomycotina</taxon>
        <taxon>Eurotiomycetes</taxon>
        <taxon>Chaetothyriomycetidae</taxon>
        <taxon>Chaetothyriales</taxon>
        <taxon>Herpotrichiellaceae</taxon>
        <taxon>Exophiala</taxon>
    </lineage>
</organism>
<dbReference type="Gene3D" id="3.20.20.140">
    <property type="entry name" value="Metal-dependent hydrolases"/>
    <property type="match status" value="1"/>
</dbReference>
<sequence>MDIERSTIGPRVSAWKRTRPFRQLPSGSWDSHMHIIDAERYPFVADAQYIPPSHVLEQALEREAELGIDNIVLVQPSVYGNDNSCLLDGLRRLGPYHARGVVAFDPTTVDPLTLRKWHELGVRGVRVNFQSVGKKVTEQELEQLLRAYADVVRPLNWVLQLYISLSCVGMLEKILPPLRIKVCLDHFGSPSLPGLYTNEQGSARFLADMSSLARLLEYSRTYVKFSAYYRLCKDMSQLEPVARTLLGVANGQKVLFGTDWPHTRYSGLKIEPFIQVVLDWCHADDELINRVFRDNAITLWDAQKNA</sequence>
<dbReference type="AlphaFoldDB" id="A0A072PTP8"/>
<dbReference type="InterPro" id="IPR032466">
    <property type="entry name" value="Metal_Hydrolase"/>
</dbReference>
<dbReference type="GO" id="GO:0016787">
    <property type="term" value="F:hydrolase activity"/>
    <property type="evidence" value="ECO:0007669"/>
    <property type="project" value="InterPro"/>
</dbReference>
<protein>
    <recommendedName>
        <fullName evidence="1">Amidohydrolase-related domain-containing protein</fullName>
    </recommendedName>
</protein>
<dbReference type="SUPFAM" id="SSF51556">
    <property type="entry name" value="Metallo-dependent hydrolases"/>
    <property type="match status" value="1"/>
</dbReference>
<dbReference type="Proteomes" id="UP000027920">
    <property type="component" value="Unassembled WGS sequence"/>
</dbReference>
<dbReference type="InterPro" id="IPR052358">
    <property type="entry name" value="Aro_Compnd_Degr_Hydrolases"/>
</dbReference>
<feature type="domain" description="Amidohydrolase-related" evidence="1">
    <location>
        <begin position="29"/>
        <end position="301"/>
    </location>
</feature>
<dbReference type="PANTHER" id="PTHR35563:SF2">
    <property type="entry name" value="BARREL METAL-DEPENDENT HYDROLASE, PUTATIVE (AFU_ORTHOLOGUE AFUA_1G16240)-RELATED"/>
    <property type="match status" value="1"/>
</dbReference>
<dbReference type="OrthoDB" id="2135488at2759"/>
<gene>
    <name evidence="2" type="ORF">A1O9_03733</name>
</gene>
<dbReference type="HOGENOM" id="CLU_064039_0_0_1"/>